<name>A0A1Q5SDR1_9BACL</name>
<comment type="caution">
    <text evidence="1">The sequence shown here is derived from an EMBL/GenBank/DDBJ whole genome shotgun (WGS) entry which is preliminary data.</text>
</comment>
<reference evidence="2" key="2">
    <citation type="submission" date="2017-01" db="EMBL/GenBank/DDBJ databases">
        <title>Genome sequencing and annotation of Geobacillus sp. 1017, a Hydrocarbon-Oxidizing Thermophilic Bacterium Isolated from a Heavy Oil Reservoir (China).</title>
        <authorList>
            <person name="Kadnikov V.V."/>
            <person name="Mardanov A.V."/>
            <person name="Poltaraus A.B."/>
            <person name="Sokolova D.S."/>
            <person name="Semenova E.M."/>
            <person name="Ravin N.V."/>
            <person name="Tourova T.P."/>
            <person name="Nazina T.N."/>
        </authorList>
    </citation>
    <scope>NUCLEOTIDE SEQUENCE [LARGE SCALE GENOMIC DNA]</scope>
    <source>
        <strain evidence="2">1017</strain>
    </source>
</reference>
<reference evidence="1 2" key="1">
    <citation type="submission" date="2016-11" db="EMBL/GenBank/DDBJ databases">
        <authorList>
            <person name="Kadnikov V."/>
            <person name="Nazina T."/>
        </authorList>
    </citation>
    <scope>NUCLEOTIDE SEQUENCE [LARGE SCALE GENOMIC DNA]</scope>
    <source>
        <strain evidence="1 2">1017</strain>
    </source>
</reference>
<dbReference type="Proteomes" id="UP000186030">
    <property type="component" value="Unassembled WGS sequence"/>
</dbReference>
<accession>A0A1Q5SDR1</accession>
<sequence length="42" mass="4605">MECASLNGSSATKDTVSRWSTERILALLRVSSWGRLIHSDIG</sequence>
<gene>
    <name evidence="1" type="ORF">BRO54_3883</name>
</gene>
<proteinExistence type="predicted"/>
<protein>
    <submittedName>
        <fullName evidence="1">Uncharacterized protein</fullName>
    </submittedName>
</protein>
<evidence type="ECO:0000313" key="1">
    <source>
        <dbReference type="EMBL" id="OKO86130.1"/>
    </source>
</evidence>
<dbReference type="AlphaFoldDB" id="A0A1Q5SDR1"/>
<dbReference type="EMBL" id="MQMG01000145">
    <property type="protein sequence ID" value="OKO86130.1"/>
    <property type="molecule type" value="Genomic_DNA"/>
</dbReference>
<evidence type="ECO:0000313" key="2">
    <source>
        <dbReference type="Proteomes" id="UP000186030"/>
    </source>
</evidence>
<organism evidence="1 2">
    <name type="scientific">Geobacillus proteiniphilus</name>
    <dbReference type="NCBI Taxonomy" id="860353"/>
    <lineage>
        <taxon>Bacteria</taxon>
        <taxon>Bacillati</taxon>
        <taxon>Bacillota</taxon>
        <taxon>Bacilli</taxon>
        <taxon>Bacillales</taxon>
        <taxon>Anoxybacillaceae</taxon>
        <taxon>Geobacillus</taxon>
    </lineage>
</organism>